<protein>
    <submittedName>
        <fullName evidence="5">Methionine-tRNA synthetase, beta subunit</fullName>
    </submittedName>
</protein>
<evidence type="ECO:0000256" key="3">
    <source>
        <dbReference type="PROSITE-ProRule" id="PRU00209"/>
    </source>
</evidence>
<comment type="caution">
    <text evidence="5">The sequence shown here is derived from an EMBL/GenBank/DDBJ whole genome shotgun (WGS) entry which is preliminary data.</text>
</comment>
<dbReference type="InterPro" id="IPR051270">
    <property type="entry name" value="Tyrosine-tRNA_ligase_regulator"/>
</dbReference>
<keyword evidence="2 3" id="KW-0694">RNA-binding</keyword>
<dbReference type="SUPFAM" id="SSF50249">
    <property type="entry name" value="Nucleic acid-binding proteins"/>
    <property type="match status" value="1"/>
</dbReference>
<accession>A0A0R0M4B5</accession>
<dbReference type="InterPro" id="IPR012340">
    <property type="entry name" value="NA-bd_OB-fold"/>
</dbReference>
<dbReference type="AlphaFoldDB" id="A0A0R0M4B5"/>
<proteinExistence type="predicted"/>
<evidence type="ECO:0000313" key="6">
    <source>
        <dbReference type="Proteomes" id="UP000051530"/>
    </source>
</evidence>
<keyword evidence="5" id="KW-0436">Ligase</keyword>
<feature type="domain" description="TRNA-binding" evidence="4">
    <location>
        <begin position="176"/>
        <end position="276"/>
    </location>
</feature>
<dbReference type="EMBL" id="LGUB01000428">
    <property type="protein sequence ID" value="KRH93227.1"/>
    <property type="molecule type" value="Genomic_DNA"/>
</dbReference>
<dbReference type="VEuPathDB" id="MicrosporidiaDB:M153_12730001974"/>
<dbReference type="InterPro" id="IPR002547">
    <property type="entry name" value="tRNA-bd_dom"/>
</dbReference>
<evidence type="ECO:0000259" key="4">
    <source>
        <dbReference type="PROSITE" id="PS50886"/>
    </source>
</evidence>
<organism evidence="5 6">
    <name type="scientific">Pseudoloma neurophilia</name>
    <dbReference type="NCBI Taxonomy" id="146866"/>
    <lineage>
        <taxon>Eukaryota</taxon>
        <taxon>Fungi</taxon>
        <taxon>Fungi incertae sedis</taxon>
        <taxon>Microsporidia</taxon>
        <taxon>Pseudoloma</taxon>
    </lineage>
</organism>
<dbReference type="Proteomes" id="UP000051530">
    <property type="component" value="Unassembled WGS sequence"/>
</dbReference>
<gene>
    <name evidence="5" type="ORF">M153_12730001974</name>
</gene>
<dbReference type="GO" id="GO:0004812">
    <property type="term" value="F:aminoacyl-tRNA ligase activity"/>
    <property type="evidence" value="ECO:0007669"/>
    <property type="project" value="UniProtKB-KW"/>
</dbReference>
<dbReference type="PANTHER" id="PTHR11586">
    <property type="entry name" value="TRNA-AMINOACYLATION COFACTOR ARC1 FAMILY MEMBER"/>
    <property type="match status" value="1"/>
</dbReference>
<dbReference type="PANTHER" id="PTHR11586:SF33">
    <property type="entry name" value="AMINOACYL TRNA SYNTHASE COMPLEX-INTERACTING MULTIFUNCTIONAL PROTEIN 1"/>
    <property type="match status" value="1"/>
</dbReference>
<reference evidence="5 6" key="1">
    <citation type="submission" date="2015-07" db="EMBL/GenBank/DDBJ databases">
        <title>The genome of Pseudoloma neurophilia, a relevant intracellular parasite of the zebrafish.</title>
        <authorList>
            <person name="Ndikumana S."/>
            <person name="Pelin A."/>
            <person name="Sanders J."/>
            <person name="Corradi N."/>
        </authorList>
    </citation>
    <scope>NUCLEOTIDE SEQUENCE [LARGE SCALE GENOMIC DNA]</scope>
    <source>
        <strain evidence="5 6">MK1</strain>
    </source>
</reference>
<evidence type="ECO:0000256" key="2">
    <source>
        <dbReference type="ARBA" id="ARBA00022884"/>
    </source>
</evidence>
<keyword evidence="5" id="KW-0030">Aminoacyl-tRNA synthetase</keyword>
<evidence type="ECO:0000313" key="5">
    <source>
        <dbReference type="EMBL" id="KRH93227.1"/>
    </source>
</evidence>
<keyword evidence="1 3" id="KW-0820">tRNA-binding</keyword>
<name>A0A0R0M4B5_9MICR</name>
<sequence>MKIKIFKGTPLFKMILTYTKDTEDVVFAISYLTLPIEFVPGSEFSLKVQEEEYFGVQRVFNELIELCKCDPHDLSLLNEDVVKEIMRIRHSLPSRELRKLLLKKPDEMKEDEPSNTPLNNYLIDERLTMADIVLFAMVYKSIKEGAKYTVVEKNWFDQLQKHLSNTMEFKELEMIDFEMMDIRIGKITEIRKHPKADKLFIEQVDIGQPQKLQILSGLVGHYKLEELKDQYCLFMISLKKQKFQGEISQGMILCAATKTEFEVLKAPIEITGEKLYLEGSKRPVIRTFNVPKLDGKKDEFADIFKYLTVKDNKLQFMDKTVLVGGKPIITTRIKDGDVR</sequence>
<keyword evidence="6" id="KW-1185">Reference proteome</keyword>
<evidence type="ECO:0000256" key="1">
    <source>
        <dbReference type="ARBA" id="ARBA00022555"/>
    </source>
</evidence>
<dbReference type="OrthoDB" id="19141at2759"/>
<dbReference type="Gene3D" id="2.40.50.140">
    <property type="entry name" value="Nucleic acid-binding proteins"/>
    <property type="match status" value="1"/>
</dbReference>
<dbReference type="PROSITE" id="PS50886">
    <property type="entry name" value="TRBD"/>
    <property type="match status" value="1"/>
</dbReference>
<dbReference type="GO" id="GO:0000049">
    <property type="term" value="F:tRNA binding"/>
    <property type="evidence" value="ECO:0007669"/>
    <property type="project" value="UniProtKB-UniRule"/>
</dbReference>
<dbReference type="Pfam" id="PF01588">
    <property type="entry name" value="tRNA_bind"/>
    <property type="match status" value="1"/>
</dbReference>